<dbReference type="InterPro" id="IPR005363">
    <property type="entry name" value="UPF0167"/>
</dbReference>
<dbReference type="RefSeq" id="WP_270044344.1">
    <property type="nucleotide sequence ID" value="NZ_JAPDOD010000041.1"/>
</dbReference>
<comment type="caution">
    <text evidence="3">The sequence shown here is derived from an EMBL/GenBank/DDBJ whole genome shotgun (WGS) entry which is preliminary data.</text>
</comment>
<proteinExistence type="inferred from homology"/>
<evidence type="ECO:0000256" key="2">
    <source>
        <dbReference type="SAM" id="MobiDB-lite"/>
    </source>
</evidence>
<comment type="similarity">
    <text evidence="1">Belongs to the UPF0167 family.</text>
</comment>
<reference evidence="3" key="1">
    <citation type="submission" date="2022-10" db="EMBL/GenBank/DDBJ databases">
        <title>The WGS of Solirubrobacter ginsenosidimutans DSM 21036.</title>
        <authorList>
            <person name="Jiang Z."/>
        </authorList>
    </citation>
    <scope>NUCLEOTIDE SEQUENCE</scope>
    <source>
        <strain evidence="3">DSM 21036</strain>
    </source>
</reference>
<feature type="compositionally biased region" description="Pro residues" evidence="2">
    <location>
        <begin position="15"/>
        <end position="25"/>
    </location>
</feature>
<feature type="region of interest" description="Disordered" evidence="2">
    <location>
        <begin position="1"/>
        <end position="25"/>
    </location>
</feature>
<protein>
    <submittedName>
        <fullName evidence="3">CbrC family protein</fullName>
    </submittedName>
</protein>
<dbReference type="EMBL" id="JAPDOD010000041">
    <property type="protein sequence ID" value="MDA0165088.1"/>
    <property type="molecule type" value="Genomic_DNA"/>
</dbReference>
<dbReference type="AlphaFoldDB" id="A0A9X3S9J7"/>
<sequence>MALWSRKPKEAGPEPLEPAPPFPEFPYHPDPLKTGSIVESGLPCALCGHRFGFVYTGPVFAADDFVEGPLCPWCIADGAAALRLGIEFTDVGEDVPDEVPGRVLDEITERTPGFNGWQQEHWLYHCGDGAAFVGTTEAAGETAYRFRCRHCGIGLAYTDSP</sequence>
<evidence type="ECO:0000313" key="4">
    <source>
        <dbReference type="Proteomes" id="UP001149140"/>
    </source>
</evidence>
<dbReference type="Proteomes" id="UP001149140">
    <property type="component" value="Unassembled WGS sequence"/>
</dbReference>
<keyword evidence="4" id="KW-1185">Reference proteome</keyword>
<gene>
    <name evidence="3" type="ORF">OM076_32765</name>
</gene>
<dbReference type="Pfam" id="PF03691">
    <property type="entry name" value="UPF0167"/>
    <property type="match status" value="1"/>
</dbReference>
<organism evidence="3 4">
    <name type="scientific">Solirubrobacter ginsenosidimutans</name>
    <dbReference type="NCBI Taxonomy" id="490573"/>
    <lineage>
        <taxon>Bacteria</taxon>
        <taxon>Bacillati</taxon>
        <taxon>Actinomycetota</taxon>
        <taxon>Thermoleophilia</taxon>
        <taxon>Solirubrobacterales</taxon>
        <taxon>Solirubrobacteraceae</taxon>
        <taxon>Solirubrobacter</taxon>
    </lineage>
</organism>
<accession>A0A9X3S9J7</accession>
<evidence type="ECO:0000313" key="3">
    <source>
        <dbReference type="EMBL" id="MDA0165088.1"/>
    </source>
</evidence>
<name>A0A9X3S9J7_9ACTN</name>
<evidence type="ECO:0000256" key="1">
    <source>
        <dbReference type="ARBA" id="ARBA00008525"/>
    </source>
</evidence>